<feature type="transmembrane region" description="Helical" evidence="1">
    <location>
        <begin position="7"/>
        <end position="30"/>
    </location>
</feature>
<keyword evidence="3" id="KW-1185">Reference proteome</keyword>
<proteinExistence type="predicted"/>
<dbReference type="STRING" id="69895.SAMN05192551_103248"/>
<dbReference type="Proteomes" id="UP000199287">
    <property type="component" value="Unassembled WGS sequence"/>
</dbReference>
<evidence type="ECO:0000313" key="3">
    <source>
        <dbReference type="Proteomes" id="UP000199287"/>
    </source>
</evidence>
<name>A0A1I3DCW4_9FIRM</name>
<sequence>MNNKNIGSIAIILLVAMALTSIVAFAHAMLVETVEEGRVRVIFDDGSANRHAEVTVFDESDQEIDRGDVDDEGYFDYDSEKAVKLIAQDNFGHRAEYVVGEEASKPLPRVPTILGVLLLFGAGAAYFKKRSKKQQSA</sequence>
<dbReference type="EMBL" id="FOQA01000003">
    <property type="protein sequence ID" value="SFH84602.1"/>
    <property type="molecule type" value="Genomic_DNA"/>
</dbReference>
<feature type="transmembrane region" description="Helical" evidence="1">
    <location>
        <begin position="110"/>
        <end position="127"/>
    </location>
</feature>
<protein>
    <submittedName>
        <fullName evidence="2">Uncharacterized protein</fullName>
    </submittedName>
</protein>
<keyword evidence="1" id="KW-1133">Transmembrane helix</keyword>
<gene>
    <name evidence="2" type="ORF">SAMN05192551_103248</name>
</gene>
<keyword evidence="1" id="KW-0472">Membrane</keyword>
<evidence type="ECO:0000313" key="2">
    <source>
        <dbReference type="EMBL" id="SFH84602.1"/>
    </source>
</evidence>
<keyword evidence="1" id="KW-0812">Transmembrane</keyword>
<organism evidence="2 3">
    <name type="scientific">Tindallia magadiensis</name>
    <dbReference type="NCBI Taxonomy" id="69895"/>
    <lineage>
        <taxon>Bacteria</taxon>
        <taxon>Bacillati</taxon>
        <taxon>Bacillota</taxon>
        <taxon>Clostridia</taxon>
        <taxon>Peptostreptococcales</taxon>
        <taxon>Tindalliaceae</taxon>
        <taxon>Tindallia</taxon>
    </lineage>
</organism>
<evidence type="ECO:0000256" key="1">
    <source>
        <dbReference type="SAM" id="Phobius"/>
    </source>
</evidence>
<dbReference type="OrthoDB" id="2886722at2"/>
<accession>A0A1I3DCW4</accession>
<dbReference type="AlphaFoldDB" id="A0A1I3DCW4"/>
<dbReference type="RefSeq" id="WP_093371293.1">
    <property type="nucleotide sequence ID" value="NZ_FOQA01000003.1"/>
</dbReference>
<reference evidence="3" key="1">
    <citation type="submission" date="2016-10" db="EMBL/GenBank/DDBJ databases">
        <authorList>
            <person name="Varghese N."/>
            <person name="Submissions S."/>
        </authorList>
    </citation>
    <scope>NUCLEOTIDE SEQUENCE [LARGE SCALE GENOMIC DNA]</scope>
    <source>
        <strain evidence="3">Z-7934</strain>
    </source>
</reference>